<reference evidence="3" key="1">
    <citation type="submission" date="2016-06" db="EMBL/GenBank/DDBJ databases">
        <authorList>
            <person name="Varghese N."/>
            <person name="Submissions Spin"/>
        </authorList>
    </citation>
    <scope>NUCLEOTIDE SEQUENCE [LARGE SCALE GENOMIC DNA]</scope>
    <source>
        <strain evidence="3">DSM 43909</strain>
    </source>
</reference>
<organism evidence="2 3">
    <name type="scientific">Micromonospora viridifaciens</name>
    <dbReference type="NCBI Taxonomy" id="1881"/>
    <lineage>
        <taxon>Bacteria</taxon>
        <taxon>Bacillati</taxon>
        <taxon>Actinomycetota</taxon>
        <taxon>Actinomycetes</taxon>
        <taxon>Micromonosporales</taxon>
        <taxon>Micromonosporaceae</taxon>
        <taxon>Micromonospora</taxon>
    </lineage>
</organism>
<dbReference type="EMBL" id="LT607411">
    <property type="protein sequence ID" value="SCF08905.1"/>
    <property type="molecule type" value="Genomic_DNA"/>
</dbReference>
<proteinExistence type="predicted"/>
<keyword evidence="3" id="KW-1185">Reference proteome</keyword>
<dbReference type="Proteomes" id="UP000198242">
    <property type="component" value="Chromosome I"/>
</dbReference>
<gene>
    <name evidence="2" type="ORF">GA0074695_3387</name>
</gene>
<evidence type="ECO:0000313" key="3">
    <source>
        <dbReference type="Proteomes" id="UP000198242"/>
    </source>
</evidence>
<evidence type="ECO:0000313" key="2">
    <source>
        <dbReference type="EMBL" id="SCF08905.1"/>
    </source>
</evidence>
<evidence type="ECO:0000256" key="1">
    <source>
        <dbReference type="SAM" id="MobiDB-lite"/>
    </source>
</evidence>
<protein>
    <submittedName>
        <fullName evidence="2">Uncharacterized protein</fullName>
    </submittedName>
</protein>
<feature type="region of interest" description="Disordered" evidence="1">
    <location>
        <begin position="1"/>
        <end position="26"/>
    </location>
</feature>
<name>A0A1C4XK97_MICVI</name>
<feature type="region of interest" description="Disordered" evidence="1">
    <location>
        <begin position="281"/>
        <end position="334"/>
    </location>
</feature>
<accession>A0A1C4XK97</accession>
<sequence>MTDSSGGQATRPARRPPWTDRGREAARETGRQLVAGLRSLWARLLPLLQKLWAAADGDVPPPPVDEGLKIEHRERLSPMVVAAKGHVFTFTVHTVLIWSATGLRPAELIWCARQFRPAVIQRLRRLVAEQARDVAPLRAGDLEIALQAALKEQPPWPFARAGRAVECRPEVWQVRHDDRVRETLRPHWDRLIELECEYELYLTRARYAEELNRRWVTILDEMADGCAGGEEAESFTEELSRARQHMAAEQQAAAQWSAELLRDRRRFDRIFEPFSAIPIVPQQAAGPTGEAAGCAPKAGPAEPAGQKVPPAEPAGQKVPPAEPAGPEPGRDERN</sequence>
<dbReference type="RefSeq" id="WP_197698167.1">
    <property type="nucleotide sequence ID" value="NZ_LT607411.1"/>
</dbReference>
<feature type="compositionally biased region" description="Basic and acidic residues" evidence="1">
    <location>
        <begin position="17"/>
        <end position="26"/>
    </location>
</feature>
<dbReference type="AlphaFoldDB" id="A0A1C4XK97"/>